<keyword evidence="2 4" id="KW-0378">Hydrolase</keyword>
<dbReference type="SUPFAM" id="SSF54637">
    <property type="entry name" value="Thioesterase/thiol ester dehydrase-isomerase"/>
    <property type="match status" value="1"/>
</dbReference>
<dbReference type="InterPro" id="IPR006683">
    <property type="entry name" value="Thioestr_dom"/>
</dbReference>
<dbReference type="Gene3D" id="3.10.129.10">
    <property type="entry name" value="Hotdog Thioesterase"/>
    <property type="match status" value="1"/>
</dbReference>
<accession>A0ABD5Z0L3</accession>
<evidence type="ECO:0000256" key="1">
    <source>
        <dbReference type="ARBA" id="ARBA00008324"/>
    </source>
</evidence>
<dbReference type="EC" id="3.1.2.-" evidence="4"/>
<dbReference type="NCBIfam" id="TIGR00369">
    <property type="entry name" value="unchar_dom_1"/>
    <property type="match status" value="1"/>
</dbReference>
<evidence type="ECO:0000256" key="2">
    <source>
        <dbReference type="ARBA" id="ARBA00022801"/>
    </source>
</evidence>
<dbReference type="GO" id="GO:0016787">
    <property type="term" value="F:hydrolase activity"/>
    <property type="evidence" value="ECO:0007669"/>
    <property type="project" value="UniProtKB-KW"/>
</dbReference>
<reference evidence="4 5" key="1">
    <citation type="journal article" date="2019" name="Int. J. Syst. Evol. Microbiol.">
        <title>The Global Catalogue of Microorganisms (GCM) 10K type strain sequencing project: providing services to taxonomists for standard genome sequencing and annotation.</title>
        <authorList>
            <consortium name="The Broad Institute Genomics Platform"/>
            <consortium name="The Broad Institute Genome Sequencing Center for Infectious Disease"/>
            <person name="Wu L."/>
            <person name="Ma J."/>
        </authorList>
    </citation>
    <scope>NUCLEOTIDE SEQUENCE [LARGE SCALE GENOMIC DNA]</scope>
    <source>
        <strain evidence="4 5">XZGYJ-43</strain>
    </source>
</reference>
<comment type="caution">
    <text evidence="4">The sequence shown here is derived from an EMBL/GenBank/DDBJ whole genome shotgun (WGS) entry which is preliminary data.</text>
</comment>
<keyword evidence="5" id="KW-1185">Reference proteome</keyword>
<evidence type="ECO:0000259" key="3">
    <source>
        <dbReference type="Pfam" id="PF03061"/>
    </source>
</evidence>
<dbReference type="PANTHER" id="PTHR21660:SF1">
    <property type="entry name" value="ACYL-COENZYME A THIOESTERASE 13"/>
    <property type="match status" value="1"/>
</dbReference>
<name>A0ABD5Z0L3_9EURY</name>
<protein>
    <submittedName>
        <fullName evidence="4">PaaI family thioesterase</fullName>
        <ecNumber evidence="4">3.1.2.-</ecNumber>
    </submittedName>
</protein>
<dbReference type="PANTHER" id="PTHR21660">
    <property type="entry name" value="THIOESTERASE SUPERFAMILY MEMBER-RELATED"/>
    <property type="match status" value="1"/>
</dbReference>
<dbReference type="CDD" id="cd03443">
    <property type="entry name" value="PaaI_thioesterase"/>
    <property type="match status" value="1"/>
</dbReference>
<proteinExistence type="inferred from homology"/>
<evidence type="ECO:0000313" key="5">
    <source>
        <dbReference type="Proteomes" id="UP001596447"/>
    </source>
</evidence>
<sequence>MSEPEVGDPLSPERFQAFIEQHGYLSWLNLTVEAVGDGYVEMRIPHDEKLVNPFPEGFERVHGGIAATLVDTASGFALRTTFDDPTDANLTTTDLDVSYLRPASDDLVATAEVVRAGGSMGVVDVTVESRKPSGERTEVAVGRASYRLFR</sequence>
<dbReference type="Pfam" id="PF03061">
    <property type="entry name" value="4HBT"/>
    <property type="match status" value="1"/>
</dbReference>
<dbReference type="InterPro" id="IPR029069">
    <property type="entry name" value="HotDog_dom_sf"/>
</dbReference>
<evidence type="ECO:0000313" key="4">
    <source>
        <dbReference type="EMBL" id="MFC7198701.1"/>
    </source>
</evidence>
<dbReference type="InterPro" id="IPR003736">
    <property type="entry name" value="PAAI_dom"/>
</dbReference>
<dbReference type="AlphaFoldDB" id="A0ABD5Z0L3"/>
<feature type="domain" description="Thioesterase" evidence="3">
    <location>
        <begin position="60"/>
        <end position="131"/>
    </location>
</feature>
<dbReference type="RefSeq" id="WP_279528660.1">
    <property type="nucleotide sequence ID" value="NZ_CP122312.1"/>
</dbReference>
<dbReference type="Proteomes" id="UP001596447">
    <property type="component" value="Unassembled WGS sequence"/>
</dbReference>
<dbReference type="EMBL" id="JBHTAR010000011">
    <property type="protein sequence ID" value="MFC7198701.1"/>
    <property type="molecule type" value="Genomic_DNA"/>
</dbReference>
<comment type="similarity">
    <text evidence="1">Belongs to the thioesterase PaaI family.</text>
</comment>
<organism evidence="4 5">
    <name type="scientific">Halospeciosus flavus</name>
    <dbReference type="NCBI Taxonomy" id="3032283"/>
    <lineage>
        <taxon>Archaea</taxon>
        <taxon>Methanobacteriati</taxon>
        <taxon>Methanobacteriota</taxon>
        <taxon>Stenosarchaea group</taxon>
        <taxon>Halobacteria</taxon>
        <taxon>Halobacteriales</taxon>
        <taxon>Halobacteriaceae</taxon>
        <taxon>Halospeciosus</taxon>
    </lineage>
</organism>
<gene>
    <name evidence="4" type="ORF">ACFQJ9_04590</name>
</gene>
<dbReference type="InterPro" id="IPR039298">
    <property type="entry name" value="ACOT13"/>
</dbReference>